<accession>A0A024AZH6</accession>
<name>A0A024AZH6_9CAUD</name>
<keyword evidence="2" id="KW-1185">Reference proteome</keyword>
<dbReference type="RefSeq" id="YP_009037051.1">
    <property type="nucleotide sequence ID" value="NC_024216.1"/>
</dbReference>
<evidence type="ECO:0000313" key="2">
    <source>
        <dbReference type="Proteomes" id="UP000026902"/>
    </source>
</evidence>
<dbReference type="EMBL" id="KJ489397">
    <property type="protein sequence ID" value="AHZ09585.1"/>
    <property type="molecule type" value="Genomic_DNA"/>
</dbReference>
<sequence>MRNAGSRLYDYVKIEKVWKEEEQEGFLIIGYSGKIDLKGVKKVIGMYVGRNLNIYKCEEKLTINYYKSIEILKDYYENVVIDRAGWDYIIA</sequence>
<dbReference type="GeneID" id="19526451"/>
<dbReference type="Proteomes" id="UP000026902">
    <property type="component" value="Segment"/>
</dbReference>
<dbReference type="KEGG" id="vg:19526451"/>
<evidence type="ECO:0000313" key="1">
    <source>
        <dbReference type="EMBL" id="AHZ09585.1"/>
    </source>
</evidence>
<protein>
    <submittedName>
        <fullName evidence="1">Uncharacterized protein</fullName>
    </submittedName>
</protein>
<organism evidence="1 2">
    <name type="scientific">Bacillus phage CAM003</name>
    <dbReference type="NCBI Taxonomy" id="1486657"/>
    <lineage>
        <taxon>Viruses</taxon>
        <taxon>Duplodnaviria</taxon>
        <taxon>Heunggongvirae</taxon>
        <taxon>Uroviricota</taxon>
        <taxon>Caudoviricetes</taxon>
        <taxon>Herelleviridae</taxon>
        <taxon>Bastillevirinae</taxon>
        <taxon>Bastillevirus</taxon>
        <taxon>Bastillevirus CAM003</taxon>
    </lineage>
</organism>
<reference evidence="2" key="1">
    <citation type="submission" date="2014-09" db="EMBL/GenBank/DDBJ databases">
        <authorList>
            <person name="Sauder A.B."/>
            <person name="McKenzie Q.R."/>
            <person name="Temple L.M."/>
            <person name="Alexis B.K."/>
            <person name="Al-Atrache Z."/>
            <person name="Lewis L.O."/>
            <person name="Loesser-Casey K.E."/>
            <person name="Mitchell K.J."/>
        </authorList>
    </citation>
    <scope>NUCLEOTIDE SEQUENCE [LARGE SCALE GENOMIC DNA]</scope>
</reference>
<proteinExistence type="predicted"/>